<dbReference type="InterPro" id="IPR046229">
    <property type="entry name" value="TnpC-like"/>
</dbReference>
<evidence type="ECO:0000313" key="3">
    <source>
        <dbReference type="Proteomes" id="UP000664578"/>
    </source>
</evidence>
<feature type="coiled-coil region" evidence="1">
    <location>
        <begin position="59"/>
        <end position="122"/>
    </location>
</feature>
<dbReference type="Proteomes" id="UP000664578">
    <property type="component" value="Unassembled WGS sequence"/>
</dbReference>
<sequence length="127" mass="14759">MSNKNPNTSKIVELAKQKSLDTEKKVFSIIKSMMKNKKVINYNTVSLESNVSKSFLYNNEGLRKKIDMLRNEQTKLKKVINHKPNTSEKSKDVIIESLKFKIESLERENKELKDALIAKYGDFYKSL</sequence>
<evidence type="ECO:0000256" key="1">
    <source>
        <dbReference type="SAM" id="Coils"/>
    </source>
</evidence>
<accession>A0A8I1MHI3</accession>
<gene>
    <name evidence="2" type="ORF">JF537_16920</name>
</gene>
<dbReference type="Pfam" id="PF19776">
    <property type="entry name" value="DUF6262"/>
    <property type="match status" value="1"/>
</dbReference>
<organism evidence="2 3">
    <name type="scientific">Priestia flexa</name>
    <dbReference type="NCBI Taxonomy" id="86664"/>
    <lineage>
        <taxon>Bacteria</taxon>
        <taxon>Bacillati</taxon>
        <taxon>Bacillota</taxon>
        <taxon>Bacilli</taxon>
        <taxon>Bacillales</taxon>
        <taxon>Bacillaceae</taxon>
        <taxon>Priestia</taxon>
    </lineage>
</organism>
<name>A0A8I1MHI3_9BACI</name>
<dbReference type="AlphaFoldDB" id="A0A8I1MHI3"/>
<keyword evidence="1" id="KW-0175">Coiled coil</keyword>
<dbReference type="EMBL" id="JAEMWV010000009">
    <property type="protein sequence ID" value="MBN8253257.1"/>
    <property type="molecule type" value="Genomic_DNA"/>
</dbReference>
<proteinExistence type="predicted"/>
<reference evidence="2" key="1">
    <citation type="submission" date="2020-12" db="EMBL/GenBank/DDBJ databases">
        <title>PHA producing bacteria isolated from mangrove.</title>
        <authorList>
            <person name="Zheng W."/>
            <person name="Yu S."/>
            <person name="Huang Y."/>
        </authorList>
    </citation>
    <scope>NUCLEOTIDE SEQUENCE</scope>
    <source>
        <strain evidence="2">GN22-4</strain>
    </source>
</reference>
<dbReference type="RefSeq" id="WP_206782969.1">
    <property type="nucleotide sequence ID" value="NZ_JAEMWV010000009.1"/>
</dbReference>
<protein>
    <submittedName>
        <fullName evidence="2">Transposase</fullName>
    </submittedName>
</protein>
<evidence type="ECO:0000313" key="2">
    <source>
        <dbReference type="EMBL" id="MBN8253257.1"/>
    </source>
</evidence>
<comment type="caution">
    <text evidence="2">The sequence shown here is derived from an EMBL/GenBank/DDBJ whole genome shotgun (WGS) entry which is preliminary data.</text>
</comment>